<evidence type="ECO:0000313" key="2">
    <source>
        <dbReference type="Proteomes" id="UP000664859"/>
    </source>
</evidence>
<evidence type="ECO:0000313" key="1">
    <source>
        <dbReference type="EMBL" id="KAG5191631.1"/>
    </source>
</evidence>
<dbReference type="Proteomes" id="UP000664859">
    <property type="component" value="Unassembled WGS sequence"/>
</dbReference>
<dbReference type="AlphaFoldDB" id="A0A835ZDA1"/>
<proteinExistence type="predicted"/>
<reference evidence="1" key="1">
    <citation type="submission" date="2021-02" db="EMBL/GenBank/DDBJ databases">
        <title>First Annotated Genome of the Yellow-green Alga Tribonema minus.</title>
        <authorList>
            <person name="Mahan K.M."/>
        </authorList>
    </citation>
    <scope>NUCLEOTIDE SEQUENCE</scope>
    <source>
        <strain evidence="1">UTEX B ZZ1240</strain>
    </source>
</reference>
<protein>
    <submittedName>
        <fullName evidence="1">Uncharacterized protein</fullName>
    </submittedName>
</protein>
<dbReference type="EMBL" id="JAFCMP010000017">
    <property type="protein sequence ID" value="KAG5191631.1"/>
    <property type="molecule type" value="Genomic_DNA"/>
</dbReference>
<organism evidence="1 2">
    <name type="scientific">Tribonema minus</name>
    <dbReference type="NCBI Taxonomy" id="303371"/>
    <lineage>
        <taxon>Eukaryota</taxon>
        <taxon>Sar</taxon>
        <taxon>Stramenopiles</taxon>
        <taxon>Ochrophyta</taxon>
        <taxon>PX clade</taxon>
        <taxon>Xanthophyceae</taxon>
        <taxon>Tribonematales</taxon>
        <taxon>Tribonemataceae</taxon>
        <taxon>Tribonema</taxon>
    </lineage>
</organism>
<sequence length="68" mass="6803">MSADQVSKIESLAEAYAAGKGGSPRAFVDAAKRVAGPGAVAAVLPDIIGALPAGDAKKALFQLYSTEL</sequence>
<name>A0A835ZDA1_9STRA</name>
<comment type="caution">
    <text evidence="1">The sequence shown here is derived from an EMBL/GenBank/DDBJ whole genome shotgun (WGS) entry which is preliminary data.</text>
</comment>
<accession>A0A835ZDA1</accession>
<keyword evidence="2" id="KW-1185">Reference proteome</keyword>
<gene>
    <name evidence="1" type="ORF">JKP88DRAFT_231056</name>
</gene>